<dbReference type="InterPro" id="IPR001841">
    <property type="entry name" value="Znf_RING"/>
</dbReference>
<dbReference type="PANTHER" id="PTHR25465:SF14">
    <property type="entry name" value="E3 UBIQUITIN-PROTEIN LIGASE TRIM65"/>
    <property type="match status" value="1"/>
</dbReference>
<dbReference type="InterPro" id="IPR017907">
    <property type="entry name" value="Znf_RING_CS"/>
</dbReference>
<dbReference type="InterPro" id="IPR051051">
    <property type="entry name" value="E3_ubiq-ligase_TRIM/RNF"/>
</dbReference>
<accession>A0AAZ3P2B5</accession>
<keyword evidence="11" id="KW-1185">Reference proteome</keyword>
<dbReference type="InterPro" id="IPR013320">
    <property type="entry name" value="ConA-like_dom_sf"/>
</dbReference>
<name>A0AAZ3P2B5_ONCTS</name>
<dbReference type="Pfam" id="PF00622">
    <property type="entry name" value="SPRY"/>
    <property type="match status" value="1"/>
</dbReference>
<dbReference type="Gene3D" id="3.30.40.10">
    <property type="entry name" value="Zinc/RING finger domain, C3HC4 (zinc finger)"/>
    <property type="match status" value="1"/>
</dbReference>
<dbReference type="PROSITE" id="PS50089">
    <property type="entry name" value="ZF_RING_2"/>
    <property type="match status" value="1"/>
</dbReference>
<evidence type="ECO:0000256" key="7">
    <source>
        <dbReference type="SAM" id="Coils"/>
    </source>
</evidence>
<reference evidence="10" key="2">
    <citation type="submission" date="2025-08" db="UniProtKB">
        <authorList>
            <consortium name="Ensembl"/>
        </authorList>
    </citation>
    <scope>IDENTIFICATION</scope>
</reference>
<keyword evidence="2" id="KW-0479">Metal-binding</keyword>
<dbReference type="Pfam" id="PF15227">
    <property type="entry name" value="zf-C3HC4_4"/>
    <property type="match status" value="1"/>
</dbReference>
<dbReference type="InterPro" id="IPR006574">
    <property type="entry name" value="PRY"/>
</dbReference>
<evidence type="ECO:0000256" key="3">
    <source>
        <dbReference type="ARBA" id="ARBA00022771"/>
    </source>
</evidence>
<reference evidence="10" key="3">
    <citation type="submission" date="2025-09" db="UniProtKB">
        <authorList>
            <consortium name="Ensembl"/>
        </authorList>
    </citation>
    <scope>IDENTIFICATION</scope>
</reference>
<keyword evidence="7" id="KW-0175">Coiled coil</keyword>
<evidence type="ECO:0000256" key="5">
    <source>
        <dbReference type="ARBA" id="ARBA00022859"/>
    </source>
</evidence>
<evidence type="ECO:0000259" key="9">
    <source>
        <dbReference type="PROSITE" id="PS50188"/>
    </source>
</evidence>
<dbReference type="SUPFAM" id="SSF49899">
    <property type="entry name" value="Concanavalin A-like lectins/glucanases"/>
    <property type="match status" value="1"/>
</dbReference>
<dbReference type="InterPro" id="IPR003877">
    <property type="entry name" value="SPRY_dom"/>
</dbReference>
<dbReference type="GO" id="GO:0008270">
    <property type="term" value="F:zinc ion binding"/>
    <property type="evidence" value="ECO:0007669"/>
    <property type="project" value="UniProtKB-KW"/>
</dbReference>
<dbReference type="SMART" id="SM00589">
    <property type="entry name" value="PRY"/>
    <property type="match status" value="1"/>
</dbReference>
<dbReference type="Proteomes" id="UP000694402">
    <property type="component" value="Unassembled WGS sequence"/>
</dbReference>
<reference evidence="11" key="1">
    <citation type="journal article" date="2018" name="PLoS ONE">
        <title>Chinook salmon (Oncorhynchus tshawytscha) genome and transcriptome.</title>
        <authorList>
            <person name="Christensen K.A."/>
            <person name="Leong J.S."/>
            <person name="Sakhrani D."/>
            <person name="Biagi C.A."/>
            <person name="Minkley D.R."/>
            <person name="Withler R.E."/>
            <person name="Rondeau E.B."/>
            <person name="Koop B.F."/>
            <person name="Devlin R.H."/>
        </authorList>
    </citation>
    <scope>NUCLEOTIDE SEQUENCE [LARGE SCALE GENOMIC DNA]</scope>
</reference>
<dbReference type="PROSITE" id="PS50188">
    <property type="entry name" value="B302_SPRY"/>
    <property type="match status" value="1"/>
</dbReference>
<dbReference type="Ensembl" id="ENSOTST00005139161.1">
    <property type="protein sequence ID" value="ENSOTSP00005110034.1"/>
    <property type="gene ID" value="ENSOTSG00005023841.2"/>
</dbReference>
<evidence type="ECO:0000313" key="10">
    <source>
        <dbReference type="Ensembl" id="ENSOTSP00005110034.1"/>
    </source>
</evidence>
<keyword evidence="1" id="KW-0399">Innate immunity</keyword>
<dbReference type="SMART" id="SM00184">
    <property type="entry name" value="RING"/>
    <property type="match status" value="1"/>
</dbReference>
<dbReference type="SUPFAM" id="SSF57850">
    <property type="entry name" value="RING/U-box"/>
    <property type="match status" value="1"/>
</dbReference>
<dbReference type="InterPro" id="IPR043136">
    <property type="entry name" value="B30.2/SPRY_sf"/>
</dbReference>
<keyword evidence="5" id="KW-0391">Immunity</keyword>
<dbReference type="InterPro" id="IPR001870">
    <property type="entry name" value="B30.2/SPRY"/>
</dbReference>
<dbReference type="GO" id="GO:0045087">
    <property type="term" value="P:innate immune response"/>
    <property type="evidence" value="ECO:0007669"/>
    <property type="project" value="UniProtKB-KW"/>
</dbReference>
<dbReference type="InterPro" id="IPR003879">
    <property type="entry name" value="Butyrophylin_SPRY"/>
</dbReference>
<sequence length="565" mass="62838">MEGLWVPGVTRAVVAAILYLSCSLMFGCTNPVQLEDGVHFAQWRVGKRAAGYESEPATASMSLFETEGPLVLDLSCPICLQLFSDPVSLPCGHVYCSACLEKYMDTDTAHHCCPECQVEYQGLQALVKNFKMCSIIESYKATTTGKVRSVTDGDGGDCHQGVLSPNQRNDGKASECLLDIEQQELQHTGLGDAAAAPATFLKNQLTKMEKSKLLLASHVTELTVRLQIAEDQLRREEEREVEVRAANALLRGKAAKLLERMTELTINYVTGMTELIEEELRPTEESLGSRVHQVSEIRVKLRDAQLRAKSLLTEEDSGVFSEGFQEAQPRIMELMAQQPLEELDHDNTCPESKVNPGRACDELERRSAELREGLGTAQRSLRNVLNPSEVTFDLDTAHPSLVLSEDLKTVTFSTKKQPYPALPTRFSNFLQVLSTQSFYGGEHRWEVELDGSSPWIIGVCYSGALARSGLASALESSRGSWCLMWFDNLLRSFEQGHDVPLMRTPAVHRLEITLSFKTQRLSFYNVSQCSGKTHVYTFKANLTEPVHLAYRMMSGQPKARITVCS</sequence>
<evidence type="ECO:0000256" key="6">
    <source>
        <dbReference type="PROSITE-ProRule" id="PRU00175"/>
    </source>
</evidence>
<dbReference type="GO" id="GO:0005737">
    <property type="term" value="C:cytoplasm"/>
    <property type="evidence" value="ECO:0007669"/>
    <property type="project" value="UniProtKB-ARBA"/>
</dbReference>
<evidence type="ECO:0000256" key="2">
    <source>
        <dbReference type="ARBA" id="ARBA00022723"/>
    </source>
</evidence>
<dbReference type="AlphaFoldDB" id="A0AAZ3P2B5"/>
<feature type="domain" description="RING-type" evidence="8">
    <location>
        <begin position="76"/>
        <end position="117"/>
    </location>
</feature>
<evidence type="ECO:0000259" key="8">
    <source>
        <dbReference type="PROSITE" id="PS50089"/>
    </source>
</evidence>
<dbReference type="InterPro" id="IPR013083">
    <property type="entry name" value="Znf_RING/FYVE/PHD"/>
</dbReference>
<dbReference type="PROSITE" id="PS00518">
    <property type="entry name" value="ZF_RING_1"/>
    <property type="match status" value="1"/>
</dbReference>
<dbReference type="GeneTree" id="ENSGT00940000165151"/>
<evidence type="ECO:0000313" key="11">
    <source>
        <dbReference type="Proteomes" id="UP000694402"/>
    </source>
</evidence>
<dbReference type="PANTHER" id="PTHR25465">
    <property type="entry name" value="B-BOX DOMAIN CONTAINING"/>
    <property type="match status" value="1"/>
</dbReference>
<evidence type="ECO:0000256" key="1">
    <source>
        <dbReference type="ARBA" id="ARBA00022588"/>
    </source>
</evidence>
<proteinExistence type="predicted"/>
<organism evidence="10 11">
    <name type="scientific">Oncorhynchus tshawytscha</name>
    <name type="common">Chinook salmon</name>
    <name type="synonym">Salmo tshawytscha</name>
    <dbReference type="NCBI Taxonomy" id="74940"/>
    <lineage>
        <taxon>Eukaryota</taxon>
        <taxon>Metazoa</taxon>
        <taxon>Chordata</taxon>
        <taxon>Craniata</taxon>
        <taxon>Vertebrata</taxon>
        <taxon>Euteleostomi</taxon>
        <taxon>Actinopterygii</taxon>
        <taxon>Neopterygii</taxon>
        <taxon>Teleostei</taxon>
        <taxon>Protacanthopterygii</taxon>
        <taxon>Salmoniformes</taxon>
        <taxon>Salmonidae</taxon>
        <taxon>Salmoninae</taxon>
        <taxon>Oncorhynchus</taxon>
    </lineage>
</organism>
<dbReference type="Pfam" id="PF13765">
    <property type="entry name" value="PRY"/>
    <property type="match status" value="1"/>
</dbReference>
<gene>
    <name evidence="10" type="primary">LOC112246218</name>
</gene>
<dbReference type="PRINTS" id="PR01407">
    <property type="entry name" value="BUTYPHLNCDUF"/>
</dbReference>
<evidence type="ECO:0000256" key="4">
    <source>
        <dbReference type="ARBA" id="ARBA00022833"/>
    </source>
</evidence>
<feature type="coiled-coil region" evidence="7">
    <location>
        <begin position="219"/>
        <end position="246"/>
    </location>
</feature>
<keyword evidence="3 6" id="KW-0863">Zinc-finger</keyword>
<protein>
    <submittedName>
        <fullName evidence="10">Tripartite motif containing 107</fullName>
    </submittedName>
</protein>
<dbReference type="Gene3D" id="2.60.120.920">
    <property type="match status" value="1"/>
</dbReference>
<feature type="domain" description="B30.2/SPRY" evidence="9">
    <location>
        <begin position="370"/>
        <end position="565"/>
    </location>
</feature>
<keyword evidence="4" id="KW-0862">Zinc</keyword>